<protein>
    <submittedName>
        <fullName evidence="5">Uncharacterized protein</fullName>
    </submittedName>
</protein>
<sequence>MMEKAEDLRLSLSLSSSLAPRAHHVDIKRSEVVVVVAADEDRAGQRGGGSDEEDGGCSIDGGSRKKLRLSKDQSAVLEDSFREHPTLNPDEAEADGGGLRVPEALLRDAHGGEPAAAEGGARAARAQARLAAPLHEHVPAHHPHHVPPPASASPTPTPTPTPPPTTAASPPPRAVASSATARSPSGRRPQQS</sequence>
<organism evidence="5 6">
    <name type="scientific">Zizania palustris</name>
    <name type="common">Northern wild rice</name>
    <dbReference type="NCBI Taxonomy" id="103762"/>
    <lineage>
        <taxon>Eukaryota</taxon>
        <taxon>Viridiplantae</taxon>
        <taxon>Streptophyta</taxon>
        <taxon>Embryophyta</taxon>
        <taxon>Tracheophyta</taxon>
        <taxon>Spermatophyta</taxon>
        <taxon>Magnoliopsida</taxon>
        <taxon>Liliopsida</taxon>
        <taxon>Poales</taxon>
        <taxon>Poaceae</taxon>
        <taxon>BOP clade</taxon>
        <taxon>Oryzoideae</taxon>
        <taxon>Oryzeae</taxon>
        <taxon>Zizaniinae</taxon>
        <taxon>Zizania</taxon>
    </lineage>
</organism>
<evidence type="ECO:0000256" key="2">
    <source>
        <dbReference type="ARBA" id="ARBA00023015"/>
    </source>
</evidence>
<feature type="compositionally biased region" description="Pro residues" evidence="4">
    <location>
        <begin position="146"/>
        <end position="173"/>
    </location>
</feature>
<evidence type="ECO:0000256" key="4">
    <source>
        <dbReference type="SAM" id="MobiDB-lite"/>
    </source>
</evidence>
<feature type="compositionally biased region" description="Low complexity" evidence="4">
    <location>
        <begin position="174"/>
        <end position="184"/>
    </location>
</feature>
<dbReference type="InterPro" id="IPR050762">
    <property type="entry name" value="HD-ZIP_Homeobox_LZ_Class_II"/>
</dbReference>
<feature type="compositionally biased region" description="Low complexity" evidence="4">
    <location>
        <begin position="112"/>
        <end position="133"/>
    </location>
</feature>
<dbReference type="OrthoDB" id="6159439at2759"/>
<dbReference type="AlphaFoldDB" id="A0A8J5TAW2"/>
<comment type="subcellular location">
    <subcellularLocation>
        <location evidence="1">Nucleus</location>
    </subcellularLocation>
</comment>
<reference evidence="5" key="2">
    <citation type="submission" date="2021-02" db="EMBL/GenBank/DDBJ databases">
        <authorList>
            <person name="Kimball J.A."/>
            <person name="Haas M.W."/>
            <person name="Macchietto M."/>
            <person name="Kono T."/>
            <person name="Duquette J."/>
            <person name="Shao M."/>
        </authorList>
    </citation>
    <scope>NUCLEOTIDE SEQUENCE</scope>
    <source>
        <tissue evidence="5">Fresh leaf tissue</tissue>
    </source>
</reference>
<feature type="region of interest" description="Disordered" evidence="4">
    <location>
        <begin position="40"/>
        <end position="192"/>
    </location>
</feature>
<dbReference type="PANTHER" id="PTHR45714">
    <property type="entry name" value="HOMEOBOX-LEUCINE ZIPPER PROTEIN HAT14"/>
    <property type="match status" value="1"/>
</dbReference>
<dbReference type="PANTHER" id="PTHR45714:SF16">
    <property type="entry name" value="HOMEOBOX-LEUCINE ZIPPER PROTEIN HAT2"/>
    <property type="match status" value="1"/>
</dbReference>
<dbReference type="GO" id="GO:0005634">
    <property type="term" value="C:nucleus"/>
    <property type="evidence" value="ECO:0007669"/>
    <property type="project" value="UniProtKB-SubCell"/>
</dbReference>
<dbReference type="Proteomes" id="UP000729402">
    <property type="component" value="Unassembled WGS sequence"/>
</dbReference>
<evidence type="ECO:0000256" key="3">
    <source>
        <dbReference type="ARBA" id="ARBA00023163"/>
    </source>
</evidence>
<comment type="caution">
    <text evidence="5">The sequence shown here is derived from an EMBL/GenBank/DDBJ whole genome shotgun (WGS) entry which is preliminary data.</text>
</comment>
<keyword evidence="3" id="KW-0804">Transcription</keyword>
<name>A0A8J5TAW2_ZIZPA</name>
<accession>A0A8J5TAW2</accession>
<dbReference type="EMBL" id="JAAALK010000086">
    <property type="protein sequence ID" value="KAG8083144.1"/>
    <property type="molecule type" value="Genomic_DNA"/>
</dbReference>
<evidence type="ECO:0000313" key="6">
    <source>
        <dbReference type="Proteomes" id="UP000729402"/>
    </source>
</evidence>
<keyword evidence="6" id="KW-1185">Reference proteome</keyword>
<reference evidence="5" key="1">
    <citation type="journal article" date="2021" name="bioRxiv">
        <title>Whole Genome Assembly and Annotation of Northern Wild Rice, Zizania palustris L., Supports a Whole Genome Duplication in the Zizania Genus.</title>
        <authorList>
            <person name="Haas M."/>
            <person name="Kono T."/>
            <person name="Macchietto M."/>
            <person name="Millas R."/>
            <person name="McGilp L."/>
            <person name="Shao M."/>
            <person name="Duquette J."/>
            <person name="Hirsch C.N."/>
            <person name="Kimball J."/>
        </authorList>
    </citation>
    <scope>NUCLEOTIDE SEQUENCE</scope>
    <source>
        <tissue evidence="5">Fresh leaf tissue</tissue>
    </source>
</reference>
<gene>
    <name evidence="5" type="ORF">GUJ93_ZPchr0014g46537</name>
</gene>
<proteinExistence type="predicted"/>
<evidence type="ECO:0000256" key="1">
    <source>
        <dbReference type="ARBA" id="ARBA00004123"/>
    </source>
</evidence>
<evidence type="ECO:0000313" key="5">
    <source>
        <dbReference type="EMBL" id="KAG8083144.1"/>
    </source>
</evidence>
<keyword evidence="2" id="KW-0805">Transcription regulation</keyword>